<feature type="transmembrane region" description="Helical" evidence="17">
    <location>
        <begin position="27"/>
        <end position="48"/>
    </location>
</feature>
<evidence type="ECO:0000256" key="3">
    <source>
        <dbReference type="ARBA" id="ARBA00022448"/>
    </source>
</evidence>
<organism evidence="19 20">
    <name type="scientific">Papilio xuthus</name>
    <name type="common">Asian swallowtail butterfly</name>
    <dbReference type="NCBI Taxonomy" id="66420"/>
    <lineage>
        <taxon>Eukaryota</taxon>
        <taxon>Metazoa</taxon>
        <taxon>Ecdysozoa</taxon>
        <taxon>Arthropoda</taxon>
        <taxon>Hexapoda</taxon>
        <taxon>Insecta</taxon>
        <taxon>Pterygota</taxon>
        <taxon>Neoptera</taxon>
        <taxon>Endopterygota</taxon>
        <taxon>Lepidoptera</taxon>
        <taxon>Glossata</taxon>
        <taxon>Ditrysia</taxon>
        <taxon>Papilionoidea</taxon>
        <taxon>Papilionidae</taxon>
        <taxon>Papilioninae</taxon>
        <taxon>Papilio</taxon>
    </lineage>
</organism>
<proteinExistence type="inferred from homology"/>
<dbReference type="STRING" id="66420.A0A194PTE1"/>
<keyword evidence="8" id="KW-0732">Signal</keyword>
<dbReference type="AlphaFoldDB" id="A0A194PTE1"/>
<keyword evidence="9" id="KW-0106">Calcium</keyword>
<evidence type="ECO:0000256" key="2">
    <source>
        <dbReference type="ARBA" id="ARBA00005364"/>
    </source>
</evidence>
<evidence type="ECO:0000256" key="9">
    <source>
        <dbReference type="ARBA" id="ARBA00022837"/>
    </source>
</evidence>
<feature type="domain" description="Sodium/calcium exchanger membrane region" evidence="18">
    <location>
        <begin position="410"/>
        <end position="561"/>
    </location>
</feature>
<feature type="domain" description="Sodium/calcium exchanger membrane region" evidence="18">
    <location>
        <begin position="144"/>
        <end position="285"/>
    </location>
</feature>
<feature type="transmembrane region" description="Helical" evidence="17">
    <location>
        <begin position="208"/>
        <end position="230"/>
    </location>
</feature>
<keyword evidence="7 17" id="KW-0812">Transmembrane</keyword>
<dbReference type="GO" id="GO:0008273">
    <property type="term" value="F:calcium, potassium:sodium antiporter activity"/>
    <property type="evidence" value="ECO:0007669"/>
    <property type="project" value="TreeGrafter"/>
</dbReference>
<keyword evidence="4" id="KW-0050">Antiport</keyword>
<evidence type="ECO:0000256" key="13">
    <source>
        <dbReference type="ARBA" id="ARBA00023053"/>
    </source>
</evidence>
<dbReference type="Proteomes" id="UP000053268">
    <property type="component" value="Unassembled WGS sequence"/>
</dbReference>
<reference evidence="19 20" key="1">
    <citation type="journal article" date="2015" name="Nat. Commun.">
        <title>Outbred genome sequencing and CRISPR/Cas9 gene editing in butterflies.</title>
        <authorList>
            <person name="Li X."/>
            <person name="Fan D."/>
            <person name="Zhang W."/>
            <person name="Liu G."/>
            <person name="Zhang L."/>
            <person name="Zhao L."/>
            <person name="Fang X."/>
            <person name="Chen L."/>
            <person name="Dong Y."/>
            <person name="Chen Y."/>
            <person name="Ding Y."/>
            <person name="Zhao R."/>
            <person name="Feng M."/>
            <person name="Zhu Y."/>
            <person name="Feng Y."/>
            <person name="Jiang X."/>
            <person name="Zhu D."/>
            <person name="Xiang H."/>
            <person name="Feng X."/>
            <person name="Li S."/>
            <person name="Wang J."/>
            <person name="Zhang G."/>
            <person name="Kronforst M.R."/>
            <person name="Wang W."/>
        </authorList>
    </citation>
    <scope>NUCLEOTIDE SEQUENCE [LARGE SCALE GENOMIC DNA]</scope>
    <source>
        <strain evidence="19">Ya'a_city_454_Px</strain>
        <tissue evidence="19">Whole body</tissue>
    </source>
</reference>
<evidence type="ECO:0000313" key="20">
    <source>
        <dbReference type="Proteomes" id="UP000053268"/>
    </source>
</evidence>
<evidence type="ECO:0000256" key="4">
    <source>
        <dbReference type="ARBA" id="ARBA00022449"/>
    </source>
</evidence>
<dbReference type="NCBIfam" id="TIGR00367">
    <property type="entry name" value="calcium/sodium antiporter"/>
    <property type="match status" value="1"/>
</dbReference>
<gene>
    <name evidence="19" type="ORF">RR46_06763</name>
</gene>
<dbReference type="GO" id="GO:0005262">
    <property type="term" value="F:calcium channel activity"/>
    <property type="evidence" value="ECO:0007669"/>
    <property type="project" value="TreeGrafter"/>
</dbReference>
<evidence type="ECO:0000259" key="18">
    <source>
        <dbReference type="Pfam" id="PF01699"/>
    </source>
</evidence>
<evidence type="ECO:0000256" key="5">
    <source>
        <dbReference type="ARBA" id="ARBA00022538"/>
    </source>
</evidence>
<dbReference type="InterPro" id="IPR044880">
    <property type="entry name" value="NCX_ion-bd_dom_sf"/>
</dbReference>
<feature type="transmembrane region" description="Helical" evidence="17">
    <location>
        <begin position="137"/>
        <end position="157"/>
    </location>
</feature>
<evidence type="ECO:0000256" key="1">
    <source>
        <dbReference type="ARBA" id="ARBA00004141"/>
    </source>
</evidence>
<evidence type="ECO:0000256" key="7">
    <source>
        <dbReference type="ARBA" id="ARBA00022692"/>
    </source>
</evidence>
<feature type="transmembrane region" description="Helical" evidence="17">
    <location>
        <begin position="445"/>
        <end position="466"/>
    </location>
</feature>
<evidence type="ECO:0000256" key="10">
    <source>
        <dbReference type="ARBA" id="ARBA00022847"/>
    </source>
</evidence>
<keyword evidence="3" id="KW-0813">Transport</keyword>
<dbReference type="GO" id="GO:0015293">
    <property type="term" value="F:symporter activity"/>
    <property type="evidence" value="ECO:0007669"/>
    <property type="project" value="UniProtKB-KW"/>
</dbReference>
<dbReference type="EMBL" id="KQ459594">
    <property type="protein sequence ID" value="KPI96029.1"/>
    <property type="molecule type" value="Genomic_DNA"/>
</dbReference>
<keyword evidence="14" id="KW-0406">Ion transport</keyword>
<evidence type="ECO:0000256" key="12">
    <source>
        <dbReference type="ARBA" id="ARBA00022989"/>
    </source>
</evidence>
<keyword evidence="12 17" id="KW-1133">Transmembrane helix</keyword>
<dbReference type="InterPro" id="IPR004481">
    <property type="entry name" value="K/Na/Ca-exchanger"/>
</dbReference>
<keyword evidence="20" id="KW-1185">Reference proteome</keyword>
<dbReference type="GO" id="GO:0005886">
    <property type="term" value="C:plasma membrane"/>
    <property type="evidence" value="ECO:0007669"/>
    <property type="project" value="TreeGrafter"/>
</dbReference>
<dbReference type="GO" id="GO:0006874">
    <property type="term" value="P:intracellular calcium ion homeostasis"/>
    <property type="evidence" value="ECO:0007669"/>
    <property type="project" value="TreeGrafter"/>
</dbReference>
<dbReference type="FunFam" id="1.20.1420.30:FF:000009">
    <property type="entry name" value="sodium/potassium/calcium exchanger 5 isoform X2"/>
    <property type="match status" value="1"/>
</dbReference>
<keyword evidence="13" id="KW-0915">Sodium</keyword>
<dbReference type="Pfam" id="PF01699">
    <property type="entry name" value="Na_Ca_ex"/>
    <property type="match status" value="2"/>
</dbReference>
<protein>
    <submittedName>
        <fullName evidence="19">Sodium/potassium/calcium exchanger 5</fullName>
    </submittedName>
</protein>
<evidence type="ECO:0000313" key="19">
    <source>
        <dbReference type="EMBL" id="KPI96029.1"/>
    </source>
</evidence>
<name>A0A194PTE1_PAPXU</name>
<evidence type="ECO:0000256" key="8">
    <source>
        <dbReference type="ARBA" id="ARBA00022729"/>
    </source>
</evidence>
<dbReference type="InterPro" id="IPR004837">
    <property type="entry name" value="NaCa_Exmemb"/>
</dbReference>
<keyword evidence="5" id="KW-0633">Potassium transport</keyword>
<accession>A0A194PTE1</accession>
<keyword evidence="11" id="KW-0630">Potassium</keyword>
<feature type="transmembrane region" description="Helical" evidence="17">
    <location>
        <begin position="515"/>
        <end position="534"/>
    </location>
</feature>
<comment type="subcellular location">
    <subcellularLocation>
        <location evidence="1">Membrane</location>
        <topology evidence="1">Multi-pass membrane protein</topology>
    </subcellularLocation>
</comment>
<keyword evidence="6" id="KW-0109">Calcium transport</keyword>
<evidence type="ECO:0000256" key="17">
    <source>
        <dbReference type="SAM" id="Phobius"/>
    </source>
</evidence>
<dbReference type="PANTHER" id="PTHR10846:SF73">
    <property type="entry name" value="SODIUM_CALCIUM EXCHANGER MEMBRANE REGION DOMAIN-CONTAINING PROTEIN"/>
    <property type="match status" value="1"/>
</dbReference>
<keyword evidence="10" id="KW-0769">Symport</keyword>
<evidence type="ECO:0000256" key="16">
    <source>
        <dbReference type="ARBA" id="ARBA00023201"/>
    </source>
</evidence>
<feature type="transmembrane region" description="Helical" evidence="17">
    <location>
        <begin position="546"/>
        <end position="563"/>
    </location>
</feature>
<evidence type="ECO:0000256" key="11">
    <source>
        <dbReference type="ARBA" id="ARBA00022958"/>
    </source>
</evidence>
<keyword evidence="15 17" id="KW-0472">Membrane</keyword>
<feature type="transmembrane region" description="Helical" evidence="17">
    <location>
        <begin position="242"/>
        <end position="260"/>
    </location>
</feature>
<keyword evidence="16" id="KW-0739">Sodium transport</keyword>
<dbReference type="Gene3D" id="1.20.1420.30">
    <property type="entry name" value="NCX, central ion-binding region"/>
    <property type="match status" value="2"/>
</dbReference>
<evidence type="ECO:0000256" key="6">
    <source>
        <dbReference type="ARBA" id="ARBA00022568"/>
    </source>
</evidence>
<feature type="transmembrane region" description="Helical" evidence="17">
    <location>
        <begin position="410"/>
        <end position="433"/>
    </location>
</feature>
<feature type="transmembrane region" description="Helical" evidence="17">
    <location>
        <begin position="266"/>
        <end position="286"/>
    </location>
</feature>
<evidence type="ECO:0000256" key="14">
    <source>
        <dbReference type="ARBA" id="ARBA00023065"/>
    </source>
</evidence>
<comment type="similarity">
    <text evidence="2">Belongs to the Ca(2+):cation antiporter (CaCA) (TC 2.A.19) family. SLC24A subfamily.</text>
</comment>
<dbReference type="PANTHER" id="PTHR10846">
    <property type="entry name" value="SODIUM/POTASSIUM/CALCIUM EXCHANGER"/>
    <property type="match status" value="1"/>
</dbReference>
<sequence length="578" mass="62471">MPDMPDVVHLLVVPDEARRTTRFRSKYRVAIVVRTMAFFLIPLLYLLLDGRTTPQGRRIYTKTAERVEEEWATRRLLAAAGRSEGESASRRPLAVVASRASSVNCTPAAILEFPSDGLSRMQRKSISNVSYVGTGQGLVVVHCVLAVYCCVLLAAVCEDYFVPAIEILCARLQMSSDVAGATLMAAASSSPELFISCVGTFVTKGDLGVGAVVGSAVFNVLAVPACCALLASRMVELDRWAVSRDCLVYALAVVALVVALRDNVVYWHEALALVLMYALYILAMVFNGRLGRLVRGGCGYLRKPKLYSEITPLLVNDERKDDDPRVTGKCGEGDEPAVVRGCCSQWGKFIDKSVTTDSECALWGRNSPLRWPGARESYARWVLWACTWPVTAMLWATIPDCRRRPALCPLAFAVCVLWIGAASYLLAWIITILGDTLDVPDSVTGLTVLAAGTSLPEAVSSVLVTNRGHGTMGISNSIGSNTFDILLCLGLPWLIKSLYFPATPGNFCIRINSGGLSYSAAALLSTLALLYTALAAGGFRLQRRTGVVCALAYIAYLTLAVLLELNVLVDVNPPICVH</sequence>
<evidence type="ECO:0000256" key="15">
    <source>
        <dbReference type="ARBA" id="ARBA00023136"/>
    </source>
</evidence>